<dbReference type="EMBL" id="CP060776">
    <property type="protein sequence ID" value="QQK43989.1"/>
    <property type="molecule type" value="Genomic_DNA"/>
</dbReference>
<gene>
    <name evidence="1" type="ORF">Pdw03_7890</name>
</gene>
<sequence length="68" mass="7457">MRRFYYGISLGIPAEPLLYTEARTNPITDKALKPTKSQDREEIEGSQMKDLLAGSSKAAELIAVIATS</sequence>
<evidence type="ECO:0000313" key="2">
    <source>
        <dbReference type="Proteomes" id="UP000595662"/>
    </source>
</evidence>
<proteinExistence type="predicted"/>
<dbReference type="AlphaFoldDB" id="A0A7T6XMS6"/>
<dbReference type="VEuPathDB" id="FungiDB:PDIP_58080"/>
<accession>A0A7T6XMS6</accession>
<dbReference type="GeneID" id="26234124"/>
<organism evidence="1 2">
    <name type="scientific">Penicillium digitatum</name>
    <name type="common">Green mold</name>
    <dbReference type="NCBI Taxonomy" id="36651"/>
    <lineage>
        <taxon>Eukaryota</taxon>
        <taxon>Fungi</taxon>
        <taxon>Dikarya</taxon>
        <taxon>Ascomycota</taxon>
        <taxon>Pezizomycotina</taxon>
        <taxon>Eurotiomycetes</taxon>
        <taxon>Eurotiomycetidae</taxon>
        <taxon>Eurotiales</taxon>
        <taxon>Aspergillaceae</taxon>
        <taxon>Penicillium</taxon>
    </lineage>
</organism>
<evidence type="ECO:0000313" key="1">
    <source>
        <dbReference type="EMBL" id="QQK43989.1"/>
    </source>
</evidence>
<dbReference type="RefSeq" id="XP_065956877.1">
    <property type="nucleotide sequence ID" value="XM_066101794.1"/>
</dbReference>
<name>A0A7T6XMS6_PENDI</name>
<dbReference type="Proteomes" id="UP000595662">
    <property type="component" value="Chromosome 3"/>
</dbReference>
<reference evidence="1 2" key="1">
    <citation type="submission" date="2020-08" db="EMBL/GenBank/DDBJ databases">
        <title>The completed genome sequence of the pathogenic ascomycete fungus Penicillium digitatum.</title>
        <authorList>
            <person name="Wang M."/>
        </authorList>
    </citation>
    <scope>NUCLEOTIDE SEQUENCE [LARGE SCALE GENOMIC DNA]</scope>
    <source>
        <strain evidence="1 2">PdW03</strain>
    </source>
</reference>
<protein>
    <submittedName>
        <fullName evidence="1">Uncharacterized protein</fullName>
    </submittedName>
</protein>